<organism evidence="2 3">
    <name type="scientific">Erythrobacter insulae</name>
    <dbReference type="NCBI Taxonomy" id="2584124"/>
    <lineage>
        <taxon>Bacteria</taxon>
        <taxon>Pseudomonadati</taxon>
        <taxon>Pseudomonadota</taxon>
        <taxon>Alphaproteobacteria</taxon>
        <taxon>Sphingomonadales</taxon>
        <taxon>Erythrobacteraceae</taxon>
        <taxon>Erythrobacter/Porphyrobacter group</taxon>
        <taxon>Erythrobacter</taxon>
    </lineage>
</organism>
<proteinExistence type="predicted"/>
<dbReference type="AlphaFoldDB" id="A0A547P8G6"/>
<name>A0A547P8G6_9SPHN</name>
<dbReference type="Pfam" id="PF13428">
    <property type="entry name" value="TPR_14"/>
    <property type="match status" value="1"/>
</dbReference>
<evidence type="ECO:0000313" key="3">
    <source>
        <dbReference type="Proteomes" id="UP000316343"/>
    </source>
</evidence>
<dbReference type="Proteomes" id="UP000316343">
    <property type="component" value="Unassembled WGS sequence"/>
</dbReference>
<protein>
    <submittedName>
        <fullName evidence="2">Tetratricopeptide repeat protein</fullName>
    </submittedName>
</protein>
<dbReference type="SUPFAM" id="SSF48452">
    <property type="entry name" value="TPR-like"/>
    <property type="match status" value="1"/>
</dbReference>
<sequence>MMGGWLAVLSLALVCFALAAFLLRLPKEGYALFGSVLLFGLAGYAWQGSPDQPGSPKAAMVQEARSGDDMVDARISLFDTVQAKPSYLVTSDAFARRGQFDDAAGMLRRGLTENPDHLEGWLALAMALTAHADGFVTPAAVHAYDRARAIDPANPAADFFLGFSFLQVGEVRRAREIWAGLLARSPEDAPWREDLEGRLAQLDDMIANAPMLQ</sequence>
<dbReference type="Gene3D" id="1.25.40.10">
    <property type="entry name" value="Tetratricopeptide repeat domain"/>
    <property type="match status" value="1"/>
</dbReference>
<dbReference type="OrthoDB" id="7390129at2"/>
<comment type="caution">
    <text evidence="2">The sequence shown here is derived from an EMBL/GenBank/DDBJ whole genome shotgun (WGS) entry which is preliminary data.</text>
</comment>
<evidence type="ECO:0000256" key="1">
    <source>
        <dbReference type="SAM" id="Phobius"/>
    </source>
</evidence>
<dbReference type="InterPro" id="IPR011990">
    <property type="entry name" value="TPR-like_helical_dom_sf"/>
</dbReference>
<keyword evidence="1" id="KW-0812">Transmembrane</keyword>
<keyword evidence="1" id="KW-0472">Membrane</keyword>
<accession>A0A547P8G6</accession>
<evidence type="ECO:0000313" key="2">
    <source>
        <dbReference type="EMBL" id="TRD10441.1"/>
    </source>
</evidence>
<keyword evidence="3" id="KW-1185">Reference proteome</keyword>
<keyword evidence="1" id="KW-1133">Transmembrane helix</keyword>
<dbReference type="EMBL" id="VHJK01000001">
    <property type="protein sequence ID" value="TRD10441.1"/>
    <property type="molecule type" value="Genomic_DNA"/>
</dbReference>
<reference evidence="2 3" key="1">
    <citation type="submission" date="2019-06" db="EMBL/GenBank/DDBJ databases">
        <title>Erythrobacter insulae sp. nov., isolated from a tidal flat.</title>
        <authorList>
            <person name="Yoon J.-H."/>
        </authorList>
    </citation>
    <scope>NUCLEOTIDE SEQUENCE [LARGE SCALE GENOMIC DNA]</scope>
    <source>
        <strain evidence="2 3">JBTF-M21</strain>
    </source>
</reference>
<gene>
    <name evidence="2" type="ORF">FGU71_00165</name>
</gene>
<feature type="transmembrane region" description="Helical" evidence="1">
    <location>
        <begin position="29"/>
        <end position="46"/>
    </location>
</feature>